<reference evidence="3" key="1">
    <citation type="submission" date="2021-05" db="EMBL/GenBank/DDBJ databases">
        <title>The genome of the haptophyte Pavlova lutheri (Diacronema luteri, Pavlovales) - a model for lipid biosynthesis in eukaryotic algae.</title>
        <authorList>
            <person name="Hulatt C.J."/>
            <person name="Posewitz M.C."/>
        </authorList>
    </citation>
    <scope>NUCLEOTIDE SEQUENCE</scope>
    <source>
        <strain evidence="3">NIVA-4/92</strain>
    </source>
</reference>
<dbReference type="AlphaFoldDB" id="A0A8J5X931"/>
<organism evidence="3 4">
    <name type="scientific">Diacronema lutheri</name>
    <name type="common">Unicellular marine alga</name>
    <name type="synonym">Monochrysis lutheri</name>
    <dbReference type="NCBI Taxonomy" id="2081491"/>
    <lineage>
        <taxon>Eukaryota</taxon>
        <taxon>Haptista</taxon>
        <taxon>Haptophyta</taxon>
        <taxon>Pavlovophyceae</taxon>
        <taxon>Pavlovales</taxon>
        <taxon>Pavlovaceae</taxon>
        <taxon>Diacronema</taxon>
    </lineage>
</organism>
<protein>
    <submittedName>
        <fullName evidence="3">Uncharacterized protein</fullName>
    </submittedName>
</protein>
<comment type="caution">
    <text evidence="3">The sequence shown here is derived from an EMBL/GenBank/DDBJ whole genome shotgun (WGS) entry which is preliminary data.</text>
</comment>
<feature type="compositionally biased region" description="Pro residues" evidence="2">
    <location>
        <begin position="1"/>
        <end position="12"/>
    </location>
</feature>
<keyword evidence="4" id="KW-1185">Reference proteome</keyword>
<name>A0A8J5X931_DIALT</name>
<keyword evidence="1" id="KW-0175">Coiled coil</keyword>
<evidence type="ECO:0000256" key="2">
    <source>
        <dbReference type="SAM" id="MobiDB-lite"/>
    </source>
</evidence>
<feature type="coiled-coil region" evidence="1">
    <location>
        <begin position="190"/>
        <end position="253"/>
    </location>
</feature>
<evidence type="ECO:0000256" key="1">
    <source>
        <dbReference type="SAM" id="Coils"/>
    </source>
</evidence>
<feature type="coiled-coil region" evidence="1">
    <location>
        <begin position="123"/>
        <end position="150"/>
    </location>
</feature>
<sequence>MLPAELMPPPATEDPMEPPALRVAPPLPPPAEAVPSGADELRAASDALLDELRRELLRPRGNWLVAGSALEELCMRTLPAHVRALHKFVDARARSPPSSLARALDEARAELRALQALPPQPALSASGRELATLEAANEELSARCAALRAQVGAWVHEKSRLAAELGAAHDATRRAREEREAMSTALADVLRRVAAERDDLRVELARARRGANADGEVRAADGADGASAARGEAAQLGARLAELRAEVRTLAAERAALLHGLAAPEAIAAAAAGAPAAAAQLFAPTAAQLLAPAAALVSRAGGVASVERLRTQLAAAELVCARQAEELAAAEEDAQVAAAFYKAERAALAHAAERAEAEIARVRALEEAARAQADAERAVREELIMRLAAAEREAQRLWLPAPAAACAEASCVQSIAWDAAASAGEPAPVLSAPPRAGACGGALAPPACAEPAARREPRAGAERAAGASARADAVGHSGGALLAGPRWRGFLWPRLGYLLGAIEPPAAVRAQGVALPPSGAAGASVPSIAAAGERCGAQPPSAAPCATAAGCAAHAARPVLVPTATVLPAATPAADGGAESEDGHTPGTRTPPGSQQAARC</sequence>
<feature type="coiled-coil region" evidence="1">
    <location>
        <begin position="306"/>
        <end position="393"/>
    </location>
</feature>
<dbReference type="EMBL" id="JAGTXO010000048">
    <property type="protein sequence ID" value="KAG8458745.1"/>
    <property type="molecule type" value="Genomic_DNA"/>
</dbReference>
<gene>
    <name evidence="3" type="ORF">KFE25_012943</name>
</gene>
<feature type="region of interest" description="Disordered" evidence="2">
    <location>
        <begin position="1"/>
        <end position="37"/>
    </location>
</feature>
<feature type="region of interest" description="Disordered" evidence="2">
    <location>
        <begin position="570"/>
        <end position="600"/>
    </location>
</feature>
<evidence type="ECO:0000313" key="4">
    <source>
        <dbReference type="Proteomes" id="UP000751190"/>
    </source>
</evidence>
<evidence type="ECO:0000313" key="3">
    <source>
        <dbReference type="EMBL" id="KAG8458745.1"/>
    </source>
</evidence>
<proteinExistence type="predicted"/>
<dbReference type="Proteomes" id="UP000751190">
    <property type="component" value="Unassembled WGS sequence"/>
</dbReference>
<accession>A0A8J5X931</accession>
<feature type="compositionally biased region" description="Polar residues" evidence="2">
    <location>
        <begin position="587"/>
        <end position="600"/>
    </location>
</feature>
<dbReference type="OrthoDB" id="10685039at2759"/>